<dbReference type="AlphaFoldDB" id="A0A918NBS4"/>
<dbReference type="EMBL" id="BMYV01000001">
    <property type="protein sequence ID" value="GGX56886.1"/>
    <property type="molecule type" value="Genomic_DNA"/>
</dbReference>
<evidence type="ECO:0000313" key="1">
    <source>
        <dbReference type="EMBL" id="GGX56886.1"/>
    </source>
</evidence>
<protein>
    <submittedName>
        <fullName evidence="1">Uncharacterized protein</fullName>
    </submittedName>
</protein>
<reference evidence="1 2" key="1">
    <citation type="journal article" date="2014" name="Int. J. Syst. Evol. Microbiol.">
        <title>Complete genome sequence of Corynebacterium casei LMG S-19264T (=DSM 44701T), isolated from a smear-ripened cheese.</title>
        <authorList>
            <consortium name="US DOE Joint Genome Institute (JGI-PGF)"/>
            <person name="Walter F."/>
            <person name="Albersmeier A."/>
            <person name="Kalinowski J."/>
            <person name="Ruckert C."/>
        </authorList>
    </citation>
    <scope>NUCLEOTIDE SEQUENCE [LARGE SCALE GENOMIC DNA]</scope>
    <source>
        <strain evidence="1 2">KCTC 23968</strain>
    </source>
</reference>
<proteinExistence type="predicted"/>
<dbReference type="Proteomes" id="UP000600865">
    <property type="component" value="Unassembled WGS sequence"/>
</dbReference>
<sequence>MVSLLSDIVYKESTDRGLINPAKTEYVGGLIIHNSRSDWDAYLRTELNSLCNLSEDWDGYGSPAVSFENAELGLHLLNSLKQIVDNSSAEIRSYIPSSPYLVPVSGGALQAEWHLDSYFIELFFDSDEPIQAMFYSSDDMIDESMEIDCSEIQTNIRPLVNWFKRVHELNNARAIAV</sequence>
<comment type="caution">
    <text evidence="1">The sequence shown here is derived from an EMBL/GenBank/DDBJ whole genome shotgun (WGS) entry which is preliminary data.</text>
</comment>
<keyword evidence="2" id="KW-1185">Reference proteome</keyword>
<name>A0A918NBS4_9PROT</name>
<evidence type="ECO:0000313" key="2">
    <source>
        <dbReference type="Proteomes" id="UP000600865"/>
    </source>
</evidence>
<accession>A0A918NBS4</accession>
<dbReference type="RefSeq" id="WP_189580171.1">
    <property type="nucleotide sequence ID" value="NZ_BMYV01000001.1"/>
</dbReference>
<organism evidence="1 2">
    <name type="scientific">Litorimonas cladophorae</name>
    <dbReference type="NCBI Taxonomy" id="1220491"/>
    <lineage>
        <taxon>Bacteria</taxon>
        <taxon>Pseudomonadati</taxon>
        <taxon>Pseudomonadota</taxon>
        <taxon>Alphaproteobacteria</taxon>
        <taxon>Maricaulales</taxon>
        <taxon>Robiginitomaculaceae</taxon>
    </lineage>
</organism>
<gene>
    <name evidence="1" type="ORF">GCM10011309_02200</name>
</gene>